<reference evidence="2" key="1">
    <citation type="journal article" date="2019" name="Int. J. Syst. Evol. Microbiol.">
        <title>The Global Catalogue of Microorganisms (GCM) 10K type strain sequencing project: providing services to taxonomists for standard genome sequencing and annotation.</title>
        <authorList>
            <consortium name="The Broad Institute Genomics Platform"/>
            <consortium name="The Broad Institute Genome Sequencing Center for Infectious Disease"/>
            <person name="Wu L."/>
            <person name="Ma J."/>
        </authorList>
    </citation>
    <scope>NUCLEOTIDE SEQUENCE [LARGE SCALE GENOMIC DNA]</scope>
    <source>
        <strain evidence="2">JCM 17138</strain>
    </source>
</reference>
<comment type="caution">
    <text evidence="1">The sequence shown here is derived from an EMBL/GenBank/DDBJ whole genome shotgun (WGS) entry which is preliminary data.</text>
</comment>
<name>A0ABP7GY83_9ACTN</name>
<dbReference type="EMBL" id="BAABDE010000002">
    <property type="protein sequence ID" value="GAA3773520.1"/>
    <property type="molecule type" value="Genomic_DNA"/>
</dbReference>
<dbReference type="InterPro" id="IPR002514">
    <property type="entry name" value="Transposase_8"/>
</dbReference>
<accession>A0ABP7GY83</accession>
<sequence length="100" mass="11747">MPGKRRRYDPEFKAKGVRIVNESQLPLAEVARELGVSKATLGRWVERDRQRHATAPAHELTEPERAELLRLRWENTKLTVERDMLERSVILWMLRSMGEP</sequence>
<dbReference type="SUPFAM" id="SSF46689">
    <property type="entry name" value="Homeodomain-like"/>
    <property type="match status" value="1"/>
</dbReference>
<dbReference type="InterPro" id="IPR009057">
    <property type="entry name" value="Homeodomain-like_sf"/>
</dbReference>
<keyword evidence="2" id="KW-1185">Reference proteome</keyword>
<dbReference type="RefSeq" id="WP_275770348.1">
    <property type="nucleotide sequence ID" value="NZ_BAABDE010000002.1"/>
</dbReference>
<dbReference type="Gene3D" id="1.10.10.60">
    <property type="entry name" value="Homeodomain-like"/>
    <property type="match status" value="1"/>
</dbReference>
<gene>
    <name evidence="1" type="ORF">GCM10022403_005790</name>
</gene>
<organism evidence="1 2">
    <name type="scientific">Streptomyces coacervatus</name>
    <dbReference type="NCBI Taxonomy" id="647381"/>
    <lineage>
        <taxon>Bacteria</taxon>
        <taxon>Bacillati</taxon>
        <taxon>Actinomycetota</taxon>
        <taxon>Actinomycetes</taxon>
        <taxon>Kitasatosporales</taxon>
        <taxon>Streptomycetaceae</taxon>
        <taxon>Streptomyces</taxon>
    </lineage>
</organism>
<protein>
    <submittedName>
        <fullName evidence="1">IS3 family transposase</fullName>
    </submittedName>
</protein>
<proteinExistence type="predicted"/>
<dbReference type="Proteomes" id="UP001501009">
    <property type="component" value="Unassembled WGS sequence"/>
</dbReference>
<evidence type="ECO:0000313" key="1">
    <source>
        <dbReference type="EMBL" id="GAA3773520.1"/>
    </source>
</evidence>
<evidence type="ECO:0000313" key="2">
    <source>
        <dbReference type="Proteomes" id="UP001501009"/>
    </source>
</evidence>
<dbReference type="Pfam" id="PF01527">
    <property type="entry name" value="HTH_Tnp_1"/>
    <property type="match status" value="1"/>
</dbReference>